<name>A0A8S1VT21_9CILI</name>
<dbReference type="InterPro" id="IPR032752">
    <property type="entry name" value="DC-UbP/UBTD2_N"/>
</dbReference>
<keyword evidence="4" id="KW-1185">Reference proteome</keyword>
<dbReference type="PROSITE" id="PS50053">
    <property type="entry name" value="UBIQUITIN_2"/>
    <property type="match status" value="1"/>
</dbReference>
<dbReference type="Pfam" id="PF16455">
    <property type="entry name" value="UBD"/>
    <property type="match status" value="1"/>
</dbReference>
<dbReference type="CDD" id="cd17039">
    <property type="entry name" value="Ubl_ubiquitin_like"/>
    <property type="match status" value="1"/>
</dbReference>
<dbReference type="InterPro" id="IPR039869">
    <property type="entry name" value="UBTD1/2"/>
</dbReference>
<gene>
    <name evidence="3" type="ORF">PPENT_87.1.T0750050</name>
</gene>
<evidence type="ECO:0000313" key="3">
    <source>
        <dbReference type="EMBL" id="CAD8180824.1"/>
    </source>
</evidence>
<dbReference type="OrthoDB" id="285201at2759"/>
<protein>
    <recommendedName>
        <fullName evidence="2">Ubiquitin-like domain-containing protein</fullName>
    </recommendedName>
</protein>
<sequence length="534" mass="62374">MGICTNKQYAQTSDPPQNQRQNRLYLNYQQLANINHPLNVNHKYNNYFQIIPDTTVGKGIKMTNQYTSRLSREEWLEKRKEFWESRVEGEKVYWQSIQKAIEEQDEANVQAILNACDLKLVNNSIQLLYDNSMHKYDVPVFMINEPQSFPSTNFCDAGLIQDFQETELKVKVRSNKLPQDFEIITHTNQSIAEFKTKVQESSPESNQCRLFFKGREMKNHHLIGNYQLKNGEVQGYKITSEKYIVFQRKDEIINNRPRYFNTKSQSLSSPQEANLYTEMKISDILNKKPDQITEEESFNVKINSSFLNNSLSNFLDKQNIILNPGDVTNQPVNNIMSNTVNQIKLFILFMIKIKVQNKLLIKILGNLGQSDKPIVDQTTFSRTFFTDLARQTQSVTDSWSKIPKTSNIELHKQLLREEMNIYKKKQFALNYCPNFEFGRKQLGSCQAPLDKEKFNVYSKNPQRQLFRNPTVPNFIKLLERELDGISLIPSFINIPILVWELIIWIIKCQNSIILEMVTVTTSFMLSKIKKIQPL</sequence>
<keyword evidence="1" id="KW-0472">Membrane</keyword>
<comment type="caution">
    <text evidence="3">The sequence shown here is derived from an EMBL/GenBank/DDBJ whole genome shotgun (WGS) entry which is preliminary data.</text>
</comment>
<evidence type="ECO:0000259" key="2">
    <source>
        <dbReference type="PROSITE" id="PS50053"/>
    </source>
</evidence>
<evidence type="ECO:0000313" key="4">
    <source>
        <dbReference type="Proteomes" id="UP000689195"/>
    </source>
</evidence>
<dbReference type="Proteomes" id="UP000689195">
    <property type="component" value="Unassembled WGS sequence"/>
</dbReference>
<proteinExistence type="predicted"/>
<accession>A0A8S1VT21</accession>
<keyword evidence="1" id="KW-0812">Transmembrane</keyword>
<dbReference type="AlphaFoldDB" id="A0A8S1VT21"/>
<evidence type="ECO:0000256" key="1">
    <source>
        <dbReference type="SAM" id="Phobius"/>
    </source>
</evidence>
<reference evidence="3" key="1">
    <citation type="submission" date="2021-01" db="EMBL/GenBank/DDBJ databases">
        <authorList>
            <consortium name="Genoscope - CEA"/>
            <person name="William W."/>
        </authorList>
    </citation>
    <scope>NUCLEOTIDE SEQUENCE</scope>
</reference>
<feature type="transmembrane region" description="Helical" evidence="1">
    <location>
        <begin position="487"/>
        <end position="506"/>
    </location>
</feature>
<dbReference type="InterPro" id="IPR000626">
    <property type="entry name" value="Ubiquitin-like_dom"/>
</dbReference>
<dbReference type="PANTHER" id="PTHR13609">
    <property type="entry name" value="UBIQUITIN DOMAIN CONTAINING 1 PROTEIN-RELATED"/>
    <property type="match status" value="1"/>
</dbReference>
<keyword evidence="1" id="KW-1133">Transmembrane helix</keyword>
<dbReference type="Pfam" id="PF00240">
    <property type="entry name" value="ubiquitin"/>
    <property type="match status" value="1"/>
</dbReference>
<dbReference type="EMBL" id="CAJJDO010000075">
    <property type="protein sequence ID" value="CAD8180824.1"/>
    <property type="molecule type" value="Genomic_DNA"/>
</dbReference>
<feature type="domain" description="Ubiquitin-like" evidence="2">
    <location>
        <begin position="166"/>
        <end position="231"/>
    </location>
</feature>
<organism evidence="3 4">
    <name type="scientific">Paramecium pentaurelia</name>
    <dbReference type="NCBI Taxonomy" id="43138"/>
    <lineage>
        <taxon>Eukaryota</taxon>
        <taxon>Sar</taxon>
        <taxon>Alveolata</taxon>
        <taxon>Ciliophora</taxon>
        <taxon>Intramacronucleata</taxon>
        <taxon>Oligohymenophorea</taxon>
        <taxon>Peniculida</taxon>
        <taxon>Parameciidae</taxon>
        <taxon>Paramecium</taxon>
    </lineage>
</organism>